<dbReference type="PANTHER" id="PTHR46795:SF3">
    <property type="entry name" value="ABC TRANSPORTER PERMEASE"/>
    <property type="match status" value="1"/>
</dbReference>
<feature type="transmembrane region" description="Helical" evidence="6">
    <location>
        <begin position="17"/>
        <end position="34"/>
    </location>
</feature>
<dbReference type="PANTHER" id="PTHR46795">
    <property type="entry name" value="ABC TRANSPORTER PERMEASE-RELATED-RELATED"/>
    <property type="match status" value="1"/>
</dbReference>
<feature type="transmembrane region" description="Helical" evidence="6">
    <location>
        <begin position="555"/>
        <end position="577"/>
    </location>
</feature>
<dbReference type="PIRSF" id="PIRSF018968">
    <property type="entry name" value="ABC_permease_BceB"/>
    <property type="match status" value="1"/>
</dbReference>
<comment type="similarity">
    <text evidence="6">Belongs to the ABC-4 integral membrane protein family.</text>
</comment>
<sequence length="680" mass="76869">MFFKLALKNVTKSIRDYTIYFLTMTFGVCLFYMFNSIDSQKAMLNISAVQNKSMEMLTQSIGYVSIFISVILGFLIVYANRFLIRRRKKELGIYMTLGMEKGKISRIVVLETFFIGVFALAMGLVVGIFASQWLSVVTAKMFEVSMKAFQFTFSFNAFYKTLLYFGIIFLIVMIFNTISISKLKLIDLLTDGKKNEKLKIKRLWISVVLFLVSVVCLGAAYYFINKNGMLEVNGMFTASIVLGCVGTLLFFLSLSGFLLRVVQANKRLYYKNMNMFILRQINSKINTTFVSMSVICIMLLVTIGTLSTGMGLADVLTKGVKESTPYDLTFSYEYQRDNTKTPINDIAKKMEDDKIDLGRYAREYAQLNYYSSDLKYGDFHFDDSLLRQYFGYDQIKLVNKYPMPIISLTDYNRAAKMQGKPEISLKDDEFAVNCTLYQFQPAIESFLKNSGKIVLNGKQLTTAGKTAYRTALQTSMSQTDSGTLIVPDAMINSLSLQTEVLNVNYKVGVNEQELLQKLETVYSEDAVESGKIVRPYDMELSRALIFEQGAGLKTVVSYLAIYIGLVFLITSAAVLALQQLSEASDNAERYGLLQKLGAEESMVNRALFSQIAIYFFIPLSLAIVHSYVGIRVANNVVQMLGHLDIMGNTLFTAMIFLVIYGGYFLATYFGSRSMIHQRQN</sequence>
<evidence type="ECO:0000313" key="9">
    <source>
        <dbReference type="Proteomes" id="UP000719942"/>
    </source>
</evidence>
<dbReference type="InterPro" id="IPR052536">
    <property type="entry name" value="ABC-4_Integral_Memb_Prot"/>
</dbReference>
<keyword evidence="4 6" id="KW-1133">Transmembrane helix</keyword>
<keyword evidence="9" id="KW-1185">Reference proteome</keyword>
<protein>
    <submittedName>
        <fullName evidence="8">ABC transporter permease</fullName>
    </submittedName>
</protein>
<proteinExistence type="inferred from homology"/>
<feature type="transmembrane region" description="Helical" evidence="6">
    <location>
        <begin position="104"/>
        <end position="130"/>
    </location>
</feature>
<dbReference type="EMBL" id="JAGFNZ010000001">
    <property type="protein sequence ID" value="MBW7571776.1"/>
    <property type="molecule type" value="Genomic_DNA"/>
</dbReference>
<evidence type="ECO:0000313" key="8">
    <source>
        <dbReference type="EMBL" id="MBW7571776.1"/>
    </source>
</evidence>
<evidence type="ECO:0000259" key="7">
    <source>
        <dbReference type="Pfam" id="PF02687"/>
    </source>
</evidence>
<comment type="caution">
    <text evidence="8">The sequence shown here is derived from an EMBL/GenBank/DDBJ whole genome shotgun (WGS) entry which is preliminary data.</text>
</comment>
<dbReference type="Proteomes" id="UP000719942">
    <property type="component" value="Unassembled WGS sequence"/>
</dbReference>
<dbReference type="InterPro" id="IPR027022">
    <property type="entry name" value="ABC_permease_BceB-typ"/>
</dbReference>
<keyword evidence="2 6" id="KW-1003">Cell membrane</keyword>
<comment type="subcellular location">
    <subcellularLocation>
        <location evidence="1 6">Cell membrane</location>
        <topology evidence="1 6">Multi-pass membrane protein</topology>
    </subcellularLocation>
</comment>
<feature type="transmembrane region" description="Helical" evidence="6">
    <location>
        <begin position="203"/>
        <end position="224"/>
    </location>
</feature>
<feature type="transmembrane region" description="Helical" evidence="6">
    <location>
        <begin position="162"/>
        <end position="183"/>
    </location>
</feature>
<feature type="transmembrane region" description="Helical" evidence="6">
    <location>
        <begin position="61"/>
        <end position="83"/>
    </location>
</feature>
<name>A0ABS7DKZ3_9FIRM</name>
<evidence type="ECO:0000256" key="1">
    <source>
        <dbReference type="ARBA" id="ARBA00004651"/>
    </source>
</evidence>
<feature type="transmembrane region" description="Helical" evidence="6">
    <location>
        <begin position="283"/>
        <end position="306"/>
    </location>
</feature>
<evidence type="ECO:0000256" key="5">
    <source>
        <dbReference type="ARBA" id="ARBA00023136"/>
    </source>
</evidence>
<evidence type="ECO:0000256" key="4">
    <source>
        <dbReference type="ARBA" id="ARBA00022989"/>
    </source>
</evidence>
<evidence type="ECO:0000256" key="2">
    <source>
        <dbReference type="ARBA" id="ARBA00022475"/>
    </source>
</evidence>
<reference evidence="8 9" key="1">
    <citation type="submission" date="2021-03" db="EMBL/GenBank/DDBJ databases">
        <title>Caproiciproducens sp. nov. isolated from feces of cow.</title>
        <authorList>
            <person name="Choi J.-Y."/>
        </authorList>
    </citation>
    <scope>NUCLEOTIDE SEQUENCE [LARGE SCALE GENOMIC DNA]</scope>
    <source>
        <strain evidence="8 9">AGMB10547</strain>
    </source>
</reference>
<evidence type="ECO:0000256" key="6">
    <source>
        <dbReference type="PIRNR" id="PIRNR018968"/>
    </source>
</evidence>
<accession>A0ABS7DKZ3</accession>
<keyword evidence="5 6" id="KW-0472">Membrane</keyword>
<feature type="transmembrane region" description="Helical" evidence="6">
    <location>
        <begin position="611"/>
        <end position="630"/>
    </location>
</feature>
<keyword evidence="3 6" id="KW-0812">Transmembrane</keyword>
<dbReference type="RefSeq" id="WP_219964162.1">
    <property type="nucleotide sequence ID" value="NZ_JAGFNZ010000001.1"/>
</dbReference>
<organism evidence="8 9">
    <name type="scientific">Caproiciproducens faecalis</name>
    <dbReference type="NCBI Taxonomy" id="2820301"/>
    <lineage>
        <taxon>Bacteria</taxon>
        <taxon>Bacillati</taxon>
        <taxon>Bacillota</taxon>
        <taxon>Clostridia</taxon>
        <taxon>Eubacteriales</taxon>
        <taxon>Acutalibacteraceae</taxon>
        <taxon>Caproiciproducens</taxon>
    </lineage>
</organism>
<dbReference type="Pfam" id="PF02687">
    <property type="entry name" value="FtsX"/>
    <property type="match status" value="1"/>
</dbReference>
<evidence type="ECO:0000256" key="3">
    <source>
        <dbReference type="ARBA" id="ARBA00022692"/>
    </source>
</evidence>
<keyword evidence="6" id="KW-0813">Transport</keyword>
<dbReference type="InterPro" id="IPR003838">
    <property type="entry name" value="ABC3_permease_C"/>
</dbReference>
<feature type="domain" description="ABC3 transporter permease C-terminal" evidence="7">
    <location>
        <begin position="64"/>
        <end position="183"/>
    </location>
</feature>
<feature type="transmembrane region" description="Helical" evidence="6">
    <location>
        <begin position="236"/>
        <end position="262"/>
    </location>
</feature>
<gene>
    <name evidence="8" type="ORF">J5W02_03015</name>
</gene>
<feature type="transmembrane region" description="Helical" evidence="6">
    <location>
        <begin position="650"/>
        <end position="670"/>
    </location>
</feature>